<sequence length="45" mass="4379">MPERTDMPDTTVPPGVLAALGLAVASGAGAYATGAGLTARTPPVR</sequence>
<comment type="caution">
    <text evidence="1">The sequence shown here is derived from an EMBL/GenBank/DDBJ whole genome shotgun (WGS) entry which is preliminary data.</text>
</comment>
<keyword evidence="2" id="KW-1185">Reference proteome</keyword>
<accession>A0ABU2UF93</accession>
<dbReference type="EMBL" id="JAVRFF010000005">
    <property type="protein sequence ID" value="MDT0471676.1"/>
    <property type="molecule type" value="Genomic_DNA"/>
</dbReference>
<dbReference type="RefSeq" id="WP_311634339.1">
    <property type="nucleotide sequence ID" value="NZ_JAVRFF010000005.1"/>
</dbReference>
<gene>
    <name evidence="1" type="ORF">RM863_05995</name>
</gene>
<dbReference type="Proteomes" id="UP001180489">
    <property type="component" value="Unassembled WGS sequence"/>
</dbReference>
<name>A0ABU2UF93_9ACTN</name>
<reference evidence="1" key="1">
    <citation type="submission" date="2024-05" db="EMBL/GenBank/DDBJ databases">
        <title>30 novel species of actinomycetes from the DSMZ collection.</title>
        <authorList>
            <person name="Nouioui I."/>
        </authorList>
    </citation>
    <scope>NUCLEOTIDE SEQUENCE</scope>
    <source>
        <strain evidence="1">DSM 41014</strain>
    </source>
</reference>
<proteinExistence type="predicted"/>
<evidence type="ECO:0000313" key="1">
    <source>
        <dbReference type="EMBL" id="MDT0471676.1"/>
    </source>
</evidence>
<evidence type="ECO:0000313" key="2">
    <source>
        <dbReference type="Proteomes" id="UP001180489"/>
    </source>
</evidence>
<organism evidence="1 2">
    <name type="scientific">Streptomyces hintoniae</name>
    <dbReference type="NCBI Taxonomy" id="3075521"/>
    <lineage>
        <taxon>Bacteria</taxon>
        <taxon>Bacillati</taxon>
        <taxon>Actinomycetota</taxon>
        <taxon>Actinomycetes</taxon>
        <taxon>Kitasatosporales</taxon>
        <taxon>Streptomycetaceae</taxon>
        <taxon>Streptomyces</taxon>
    </lineage>
</organism>
<protein>
    <submittedName>
        <fullName evidence="1">Uncharacterized protein</fullName>
    </submittedName>
</protein>